<organism evidence="1 2">
    <name type="scientific">Bugula neritina</name>
    <name type="common">Brown bryozoan</name>
    <name type="synonym">Sertularia neritina</name>
    <dbReference type="NCBI Taxonomy" id="10212"/>
    <lineage>
        <taxon>Eukaryota</taxon>
        <taxon>Metazoa</taxon>
        <taxon>Spiralia</taxon>
        <taxon>Lophotrochozoa</taxon>
        <taxon>Bryozoa</taxon>
        <taxon>Gymnolaemata</taxon>
        <taxon>Cheilostomatida</taxon>
        <taxon>Flustrina</taxon>
        <taxon>Buguloidea</taxon>
        <taxon>Bugulidae</taxon>
        <taxon>Bugula</taxon>
    </lineage>
</organism>
<comment type="caution">
    <text evidence="1">The sequence shown here is derived from an EMBL/GenBank/DDBJ whole genome shotgun (WGS) entry which is preliminary data.</text>
</comment>
<dbReference type="EMBL" id="VXIV02000164">
    <property type="protein sequence ID" value="KAF6040241.1"/>
    <property type="molecule type" value="Genomic_DNA"/>
</dbReference>
<evidence type="ECO:0000313" key="2">
    <source>
        <dbReference type="Proteomes" id="UP000593567"/>
    </source>
</evidence>
<proteinExistence type="predicted"/>
<dbReference type="AlphaFoldDB" id="A0A7J7KPX6"/>
<sequence length="541" mass="61818">MTNQPFQIYDEVIPFHGLSCKLLKVALIILVTRVFQCGYCKSKLKMLQFHEIINLKEEVSKGLNAESWISHSGDILIPDSVCIVGKERDCSFLFRCVTQNGAGSNQQSMPSLKKRTHIGIFSLQDNRVRTLLTLDKEEEIIHCTVNEQQTLLDIGVVQLAVDSAGKLKDKVAKRYKPDWIIGKHFWYQWDVDKQHLFTITSDNSDMGGFLDVYQPSERTTLDKLFSIPIMIDTSRRPRLSKFNLEQRSQDRNIVVLTNNDNTTNAVLCLCNQEPYKRRNPNEPDLPFTLSYEIISFVHEKSLRISVPNVPSKLRKMCIHFTLIGNYVVAYLPDVFTHVINVQDIADLGALNIICGGESHSRVAECKSTLSRLNLSRLYTKPGTYMFDSDSMYIYNIVFNDQAIEAKFAEKWPQEIHAYPAVSPRSLTNQLAVLQQVLQSTADAKKPRKLFDYMMNDAASTDCIQILTEYLLGSSFAVTSRRNEVIKVFCCLLPFTSSQTQESHKVSVFFKPGVITRKCKQMLTRKCKQMLTRKCKQMLTLS</sequence>
<dbReference type="PANTHER" id="PTHR13630">
    <property type="entry name" value="GAMMA-SECRETASE-ACTIVATING PROTEIN"/>
    <property type="match status" value="1"/>
</dbReference>
<accession>A0A7J7KPX6</accession>
<protein>
    <submittedName>
        <fullName evidence="1">GSAP</fullName>
    </submittedName>
</protein>
<name>A0A7J7KPX6_BUGNE</name>
<keyword evidence="2" id="KW-1185">Reference proteome</keyword>
<dbReference type="InterPro" id="IPR026172">
    <property type="entry name" value="GSAP_fam"/>
</dbReference>
<reference evidence="1" key="1">
    <citation type="submission" date="2020-06" db="EMBL/GenBank/DDBJ databases">
        <title>Draft genome of Bugula neritina, a colonial animal packing powerful symbionts and potential medicines.</title>
        <authorList>
            <person name="Rayko M."/>
        </authorList>
    </citation>
    <scope>NUCLEOTIDE SEQUENCE [LARGE SCALE GENOMIC DNA]</scope>
    <source>
        <strain evidence="1">Kwan_BN1</strain>
    </source>
</reference>
<gene>
    <name evidence="1" type="ORF">EB796_001455</name>
</gene>
<dbReference type="GO" id="GO:1902004">
    <property type="term" value="P:positive regulation of amyloid-beta formation"/>
    <property type="evidence" value="ECO:0007669"/>
    <property type="project" value="TreeGrafter"/>
</dbReference>
<dbReference type="Proteomes" id="UP000593567">
    <property type="component" value="Unassembled WGS sequence"/>
</dbReference>
<dbReference type="OrthoDB" id="9997853at2759"/>
<evidence type="ECO:0000313" key="1">
    <source>
        <dbReference type="EMBL" id="KAF6040241.1"/>
    </source>
</evidence>
<dbReference type="GO" id="GO:0005802">
    <property type="term" value="C:trans-Golgi network"/>
    <property type="evidence" value="ECO:0007669"/>
    <property type="project" value="TreeGrafter"/>
</dbReference>
<dbReference type="PANTHER" id="PTHR13630:SF1">
    <property type="entry name" value="GAMMA-SECRETASE-ACTIVATING PROTEIN"/>
    <property type="match status" value="1"/>
</dbReference>